<dbReference type="Gene3D" id="3.40.1110.10">
    <property type="entry name" value="Calcium-transporting ATPase, cytoplasmic domain N"/>
    <property type="match status" value="1"/>
</dbReference>
<keyword evidence="15 17" id="KW-0472">Membrane</keyword>
<sequence>MYGYPWRYEWKAGEGLNQAETSSDFIVQGMSCTACAARIEKAVGKMGGVRSVAVSFPSRTAWVQYDPAAVHPGQIAKRIEQLGFTTAAPERAKESMEQEKRTLLLRLIVSALLTLPLLATMLQHWSWPGSISLPPLLANPWLQLLLATVIQFGIGLPFYFGAYHALRQRTANMDVLVAIGTSAAYLYSHYVVFQTVGSGTAAAQHTLPLYFETSAVVITAVLLGKYIEAAASEKTQQEATGFSKLHAREVEIERAGTMRTMRIDEVRAGDYAFVRPGETIPVDGIIVVGQSDVDESLLTGESLPQAKRPGDRVFAGTLNGGGRLRVRTEAASQHTMLHRISELVKQAQRSKSAIQRQVDVAAGFFVPIMLFFSAITFALWMFIVEPGNWQRAFSCAIAVMLAACPCALGLATPISLVIASGVLSRKGIVVKEAGALERLSRLHTLVLDKTGTLTEGKPRVTAIYAERGGKTAVLRVAAAAEAGSAHPLAKAIRDEAAAAGLVAHAADKTVFTPGKGIEASFEGKPIGVGNVKLAAEKEWRITPPALAFARKREEEGETVIYVMEASGCIGVIAVADPVKPYARDTVLKLKEMGVEVWLATGDHAAPAAAAAEAAGIDGVYSGMLPEGKLELVRRLQHEGKRVGMAGDGWNDAPALAAADVGIAMGDGTDAALTAGHMTLLQPRLRAIPEALRISRLTIRNVRQNLTFAFFYNAIIIPFAACGLLQPWMAGTAMALSSVSVALNALRLKTGLLKDSGAL</sequence>
<dbReference type="GO" id="GO:0043682">
    <property type="term" value="F:P-type divalent copper transporter activity"/>
    <property type="evidence" value="ECO:0007669"/>
    <property type="project" value="TreeGrafter"/>
</dbReference>
<keyword evidence="9" id="KW-0187">Copper transport</keyword>
<accession>A0A4P6EUA6</accession>
<dbReference type="InterPro" id="IPR059000">
    <property type="entry name" value="ATPase_P-type_domA"/>
</dbReference>
<dbReference type="InterPro" id="IPR017969">
    <property type="entry name" value="Heavy-metal-associated_CS"/>
</dbReference>
<evidence type="ECO:0000256" key="8">
    <source>
        <dbReference type="ARBA" id="ARBA00022741"/>
    </source>
</evidence>
<dbReference type="Pfam" id="PF00122">
    <property type="entry name" value="E1-E2_ATPase"/>
    <property type="match status" value="1"/>
</dbReference>
<dbReference type="NCBIfam" id="TIGR01525">
    <property type="entry name" value="ATPase-IB_hvy"/>
    <property type="match status" value="1"/>
</dbReference>
<dbReference type="NCBIfam" id="TIGR01511">
    <property type="entry name" value="ATPase-IB1_Cu"/>
    <property type="match status" value="1"/>
</dbReference>
<dbReference type="OrthoDB" id="9813266at2"/>
<dbReference type="InterPro" id="IPR001757">
    <property type="entry name" value="P_typ_ATPase"/>
</dbReference>
<dbReference type="PROSITE" id="PS01047">
    <property type="entry name" value="HMA_1"/>
    <property type="match status" value="1"/>
</dbReference>
<feature type="domain" description="HMA" evidence="18">
    <location>
        <begin position="21"/>
        <end position="87"/>
    </location>
</feature>
<dbReference type="PRINTS" id="PR00119">
    <property type="entry name" value="CATATPASE"/>
</dbReference>
<dbReference type="InterPro" id="IPR027256">
    <property type="entry name" value="P-typ_ATPase_IB"/>
</dbReference>
<evidence type="ECO:0000256" key="13">
    <source>
        <dbReference type="ARBA" id="ARBA00023008"/>
    </source>
</evidence>
<dbReference type="GO" id="GO:0005507">
    <property type="term" value="F:copper ion binding"/>
    <property type="evidence" value="ECO:0007669"/>
    <property type="project" value="TreeGrafter"/>
</dbReference>
<keyword evidence="5" id="KW-0597">Phosphoprotein</keyword>
<evidence type="ECO:0000256" key="17">
    <source>
        <dbReference type="RuleBase" id="RU362081"/>
    </source>
</evidence>
<dbReference type="InterPro" id="IPR023214">
    <property type="entry name" value="HAD_sf"/>
</dbReference>
<dbReference type="PROSITE" id="PS00154">
    <property type="entry name" value="ATPASE_E1_E2"/>
    <property type="match status" value="1"/>
</dbReference>
<evidence type="ECO:0000313" key="20">
    <source>
        <dbReference type="Proteomes" id="UP000293568"/>
    </source>
</evidence>
<dbReference type="InterPro" id="IPR006121">
    <property type="entry name" value="HMA_dom"/>
</dbReference>
<dbReference type="InterPro" id="IPR036412">
    <property type="entry name" value="HAD-like_sf"/>
</dbReference>
<keyword evidence="14" id="KW-0406">Ion transport</keyword>
<keyword evidence="20" id="KW-1185">Reference proteome</keyword>
<dbReference type="PROSITE" id="PS50846">
    <property type="entry name" value="HMA_2"/>
    <property type="match status" value="1"/>
</dbReference>
<keyword evidence="13" id="KW-0186">Copper</keyword>
<dbReference type="SUPFAM" id="SSF55008">
    <property type="entry name" value="HMA, heavy metal-associated domain"/>
    <property type="match status" value="1"/>
</dbReference>
<keyword evidence="11" id="KW-1278">Translocase</keyword>
<reference evidence="19 20" key="1">
    <citation type="submission" date="2019-01" db="EMBL/GenBank/DDBJ databases">
        <title>Genome sequencing of strain FW100M-2.</title>
        <authorList>
            <person name="Heo J."/>
            <person name="Kim S.-J."/>
            <person name="Kim J.-S."/>
            <person name="Hong S.-B."/>
            <person name="Kwon S.-W."/>
        </authorList>
    </citation>
    <scope>NUCLEOTIDE SEQUENCE [LARGE SCALE GENOMIC DNA]</scope>
    <source>
        <strain evidence="19 20">FW100M-2</strain>
    </source>
</reference>
<evidence type="ECO:0000256" key="14">
    <source>
        <dbReference type="ARBA" id="ARBA00023065"/>
    </source>
</evidence>
<keyword evidence="6 17" id="KW-0812">Transmembrane</keyword>
<feature type="transmembrane region" description="Helical" evidence="17">
    <location>
        <begin position="209"/>
        <end position="227"/>
    </location>
</feature>
<dbReference type="AlphaFoldDB" id="A0A4P6EUA6"/>
<dbReference type="GO" id="GO:0055070">
    <property type="term" value="P:copper ion homeostasis"/>
    <property type="evidence" value="ECO:0007669"/>
    <property type="project" value="TreeGrafter"/>
</dbReference>
<feature type="transmembrane region" description="Helical" evidence="17">
    <location>
        <begin position="175"/>
        <end position="197"/>
    </location>
</feature>
<dbReference type="EC" id="7.2.2.8" evidence="3"/>
<dbReference type="GO" id="GO:0005524">
    <property type="term" value="F:ATP binding"/>
    <property type="evidence" value="ECO:0007669"/>
    <property type="project" value="UniProtKB-UniRule"/>
</dbReference>
<evidence type="ECO:0000256" key="11">
    <source>
        <dbReference type="ARBA" id="ARBA00022967"/>
    </source>
</evidence>
<dbReference type="PANTHER" id="PTHR43520">
    <property type="entry name" value="ATP7, ISOFORM B"/>
    <property type="match status" value="1"/>
</dbReference>
<dbReference type="InterPro" id="IPR023299">
    <property type="entry name" value="ATPase_P-typ_cyto_dom_N"/>
</dbReference>
<keyword evidence="7 17" id="KW-0479">Metal-binding</keyword>
<dbReference type="InterPro" id="IPR018303">
    <property type="entry name" value="ATPase_P-typ_P_site"/>
</dbReference>
<dbReference type="InterPro" id="IPR036163">
    <property type="entry name" value="HMA_dom_sf"/>
</dbReference>
<proteinExistence type="inferred from homology"/>
<evidence type="ECO:0000256" key="16">
    <source>
        <dbReference type="ARBA" id="ARBA00049289"/>
    </source>
</evidence>
<protein>
    <recommendedName>
        <fullName evidence="3">P-type Cu(+) transporter</fullName>
        <ecNumber evidence="3">7.2.2.8</ecNumber>
    </recommendedName>
</protein>
<name>A0A4P6EUA6_9BACL</name>
<feature type="transmembrane region" description="Helical" evidence="17">
    <location>
        <begin position="360"/>
        <end position="384"/>
    </location>
</feature>
<dbReference type="KEGG" id="pprt:ET464_04070"/>
<dbReference type="Gene3D" id="3.30.70.100">
    <property type="match status" value="1"/>
</dbReference>
<dbReference type="InterPro" id="IPR023298">
    <property type="entry name" value="ATPase_P-typ_TM_dom_sf"/>
</dbReference>
<evidence type="ECO:0000256" key="12">
    <source>
        <dbReference type="ARBA" id="ARBA00022989"/>
    </source>
</evidence>
<keyword evidence="10 17" id="KW-0067">ATP-binding</keyword>
<comment type="similarity">
    <text evidence="2 17">Belongs to the cation transport ATPase (P-type) (TC 3.A.3) family. Type IB subfamily.</text>
</comment>
<gene>
    <name evidence="19" type="ORF">ET464_04070</name>
</gene>
<keyword evidence="8 17" id="KW-0547">Nucleotide-binding</keyword>
<evidence type="ECO:0000256" key="10">
    <source>
        <dbReference type="ARBA" id="ARBA00022840"/>
    </source>
</evidence>
<dbReference type="SUPFAM" id="SSF81653">
    <property type="entry name" value="Calcium ATPase, transduction domain A"/>
    <property type="match status" value="1"/>
</dbReference>
<dbReference type="Proteomes" id="UP000293568">
    <property type="component" value="Chromosome"/>
</dbReference>
<feature type="transmembrane region" description="Helical" evidence="17">
    <location>
        <begin position="142"/>
        <end position="163"/>
    </location>
</feature>
<dbReference type="FunFam" id="2.70.150.10:FF:000002">
    <property type="entry name" value="Copper-transporting ATPase 1, putative"/>
    <property type="match status" value="1"/>
</dbReference>
<dbReference type="GO" id="GO:0140581">
    <property type="term" value="F:P-type monovalent copper transporter activity"/>
    <property type="evidence" value="ECO:0007669"/>
    <property type="project" value="UniProtKB-EC"/>
</dbReference>
<feature type="transmembrane region" description="Helical" evidence="17">
    <location>
        <begin position="701"/>
        <end position="720"/>
    </location>
</feature>
<dbReference type="EMBL" id="CP035492">
    <property type="protein sequence ID" value="QAY65683.1"/>
    <property type="molecule type" value="Genomic_DNA"/>
</dbReference>
<evidence type="ECO:0000313" key="19">
    <source>
        <dbReference type="EMBL" id="QAY65683.1"/>
    </source>
</evidence>
<keyword evidence="4" id="KW-0813">Transport</keyword>
<feature type="transmembrane region" description="Helical" evidence="17">
    <location>
        <begin position="396"/>
        <end position="423"/>
    </location>
</feature>
<dbReference type="GO" id="GO:0005886">
    <property type="term" value="C:plasma membrane"/>
    <property type="evidence" value="ECO:0007669"/>
    <property type="project" value="UniProtKB-SubCell"/>
</dbReference>
<evidence type="ECO:0000256" key="4">
    <source>
        <dbReference type="ARBA" id="ARBA00022448"/>
    </source>
</evidence>
<dbReference type="Pfam" id="PF00403">
    <property type="entry name" value="HMA"/>
    <property type="match status" value="1"/>
</dbReference>
<dbReference type="Gene3D" id="3.40.50.1000">
    <property type="entry name" value="HAD superfamily/HAD-like"/>
    <property type="match status" value="1"/>
</dbReference>
<dbReference type="SUPFAM" id="SSF81665">
    <property type="entry name" value="Calcium ATPase, transmembrane domain M"/>
    <property type="match status" value="1"/>
</dbReference>
<evidence type="ECO:0000256" key="7">
    <source>
        <dbReference type="ARBA" id="ARBA00022723"/>
    </source>
</evidence>
<comment type="subcellular location">
    <subcellularLocation>
        <location evidence="1">Cell membrane</location>
        <topology evidence="1">Multi-pass membrane protein</topology>
    </subcellularLocation>
</comment>
<dbReference type="Gene3D" id="2.70.150.10">
    <property type="entry name" value="Calcium-transporting ATPase, cytoplasmic transduction domain A"/>
    <property type="match status" value="1"/>
</dbReference>
<evidence type="ECO:0000256" key="15">
    <source>
        <dbReference type="ARBA" id="ARBA00023136"/>
    </source>
</evidence>
<comment type="catalytic activity">
    <reaction evidence="16">
        <text>Cu(+)(in) + ATP + H2O = Cu(+)(out) + ADP + phosphate + H(+)</text>
        <dbReference type="Rhea" id="RHEA:25792"/>
        <dbReference type="ChEBI" id="CHEBI:15377"/>
        <dbReference type="ChEBI" id="CHEBI:15378"/>
        <dbReference type="ChEBI" id="CHEBI:30616"/>
        <dbReference type="ChEBI" id="CHEBI:43474"/>
        <dbReference type="ChEBI" id="CHEBI:49552"/>
        <dbReference type="ChEBI" id="CHEBI:456216"/>
        <dbReference type="EC" id="7.2.2.8"/>
    </reaction>
</comment>
<dbReference type="Pfam" id="PF00702">
    <property type="entry name" value="Hydrolase"/>
    <property type="match status" value="1"/>
</dbReference>
<dbReference type="FunFam" id="3.30.70.100:FF:000001">
    <property type="entry name" value="ATPase copper transporting beta"/>
    <property type="match status" value="1"/>
</dbReference>
<keyword evidence="17" id="KW-1003">Cell membrane</keyword>
<evidence type="ECO:0000259" key="18">
    <source>
        <dbReference type="PROSITE" id="PS50846"/>
    </source>
</evidence>
<dbReference type="NCBIfam" id="TIGR01494">
    <property type="entry name" value="ATPase_P-type"/>
    <property type="match status" value="2"/>
</dbReference>
<dbReference type="PANTHER" id="PTHR43520:SF8">
    <property type="entry name" value="P-TYPE CU(+) TRANSPORTER"/>
    <property type="match status" value="1"/>
</dbReference>
<dbReference type="PRINTS" id="PR00943">
    <property type="entry name" value="CUATPASE"/>
</dbReference>
<evidence type="ECO:0000256" key="2">
    <source>
        <dbReference type="ARBA" id="ARBA00006024"/>
    </source>
</evidence>
<feature type="transmembrane region" description="Helical" evidence="17">
    <location>
        <begin position="103"/>
        <end position="122"/>
    </location>
</feature>
<organism evidence="19 20">
    <name type="scientific">Paenibacillus protaetiae</name>
    <dbReference type="NCBI Taxonomy" id="2509456"/>
    <lineage>
        <taxon>Bacteria</taxon>
        <taxon>Bacillati</taxon>
        <taxon>Bacillota</taxon>
        <taxon>Bacilli</taxon>
        <taxon>Bacillales</taxon>
        <taxon>Paenibacillaceae</taxon>
        <taxon>Paenibacillus</taxon>
    </lineage>
</organism>
<evidence type="ECO:0000256" key="6">
    <source>
        <dbReference type="ARBA" id="ARBA00022692"/>
    </source>
</evidence>
<dbReference type="SUPFAM" id="SSF56784">
    <property type="entry name" value="HAD-like"/>
    <property type="match status" value="1"/>
</dbReference>
<dbReference type="GO" id="GO:0016887">
    <property type="term" value="F:ATP hydrolysis activity"/>
    <property type="evidence" value="ECO:0007669"/>
    <property type="project" value="InterPro"/>
</dbReference>
<evidence type="ECO:0000256" key="1">
    <source>
        <dbReference type="ARBA" id="ARBA00004651"/>
    </source>
</evidence>
<dbReference type="CDD" id="cd00371">
    <property type="entry name" value="HMA"/>
    <property type="match status" value="1"/>
</dbReference>
<keyword evidence="12 17" id="KW-1133">Transmembrane helix</keyword>
<evidence type="ECO:0000256" key="3">
    <source>
        <dbReference type="ARBA" id="ARBA00012517"/>
    </source>
</evidence>
<evidence type="ECO:0000256" key="9">
    <source>
        <dbReference type="ARBA" id="ARBA00022796"/>
    </source>
</evidence>
<evidence type="ECO:0000256" key="5">
    <source>
        <dbReference type="ARBA" id="ARBA00022553"/>
    </source>
</evidence>
<dbReference type="InterPro" id="IPR008250">
    <property type="entry name" value="ATPase_P-typ_transduc_dom_A_sf"/>
</dbReference>